<evidence type="ECO:0000313" key="2">
    <source>
        <dbReference type="Proteomes" id="UP000199144"/>
    </source>
</evidence>
<reference evidence="1 2" key="1">
    <citation type="submission" date="2016-10" db="EMBL/GenBank/DDBJ databases">
        <authorList>
            <person name="de Groot N.N."/>
        </authorList>
    </citation>
    <scope>NUCLEOTIDE SEQUENCE [LARGE SCALE GENOMIC DNA]</scope>
    <source>
        <strain evidence="1 2">DSM 15283</strain>
    </source>
</reference>
<accession>A0A1I4PFW3</accession>
<sequence length="105" mass="12297">MLEIRSWIKKLDHSRRTFFDIWLRNIVDTGPVRAWMGMRGVIPTCRICIHPCKEFQVEILMVEIFVYLARELQNSALCRVAQPLNAWGIVLEQIAFRVPPAAVRF</sequence>
<dbReference type="EMBL" id="FOTQ01000005">
    <property type="protein sequence ID" value="SFM26293.1"/>
    <property type="molecule type" value="Genomic_DNA"/>
</dbReference>
<dbReference type="AlphaFoldDB" id="A0A1I4PFW3"/>
<gene>
    <name evidence="1" type="ORF">SAMN04488042_105210</name>
</gene>
<evidence type="ECO:0000313" key="1">
    <source>
        <dbReference type="EMBL" id="SFM26293.1"/>
    </source>
</evidence>
<proteinExistence type="predicted"/>
<dbReference type="Proteomes" id="UP000199144">
    <property type="component" value="Unassembled WGS sequence"/>
</dbReference>
<name>A0A1I4PFW3_9RHOB</name>
<protein>
    <submittedName>
        <fullName evidence="1">Uncharacterized protein</fullName>
    </submittedName>
</protein>
<organism evidence="1 2">
    <name type="scientific">Shimia aestuarii</name>
    <dbReference type="NCBI Taxonomy" id="254406"/>
    <lineage>
        <taxon>Bacteria</taxon>
        <taxon>Pseudomonadati</taxon>
        <taxon>Pseudomonadota</taxon>
        <taxon>Alphaproteobacteria</taxon>
        <taxon>Rhodobacterales</taxon>
        <taxon>Roseobacteraceae</taxon>
    </lineage>
</organism>
<keyword evidence="2" id="KW-1185">Reference proteome</keyword>